<organism evidence="5 6">
    <name type="scientific">Chitinivorax tropicus</name>
    <dbReference type="NCBI Taxonomy" id="714531"/>
    <lineage>
        <taxon>Bacteria</taxon>
        <taxon>Pseudomonadati</taxon>
        <taxon>Pseudomonadota</taxon>
        <taxon>Betaproteobacteria</taxon>
        <taxon>Chitinivorax</taxon>
    </lineage>
</organism>
<dbReference type="InterPro" id="IPR019808">
    <property type="entry name" value="Histidine_triad_CS"/>
</dbReference>
<keyword evidence="6" id="KW-1185">Reference proteome</keyword>
<dbReference type="PROSITE" id="PS51084">
    <property type="entry name" value="HIT_2"/>
    <property type="match status" value="1"/>
</dbReference>
<dbReference type="SUPFAM" id="SSF54197">
    <property type="entry name" value="HIT-like"/>
    <property type="match status" value="1"/>
</dbReference>
<dbReference type="InterPro" id="IPR036265">
    <property type="entry name" value="HIT-like_sf"/>
</dbReference>
<evidence type="ECO:0000256" key="3">
    <source>
        <dbReference type="PROSITE-ProRule" id="PRU00464"/>
    </source>
</evidence>
<dbReference type="EMBL" id="JACHHY010000013">
    <property type="protein sequence ID" value="MBB5019073.1"/>
    <property type="molecule type" value="Genomic_DNA"/>
</dbReference>
<protein>
    <submittedName>
        <fullName evidence="5">Histidine triad (HIT) family protein</fullName>
    </submittedName>
</protein>
<evidence type="ECO:0000256" key="1">
    <source>
        <dbReference type="PIRSR" id="PIRSR601310-1"/>
    </source>
</evidence>
<gene>
    <name evidence="5" type="ORF">HNQ59_002371</name>
</gene>
<dbReference type="CDD" id="cd01276">
    <property type="entry name" value="PKCI_related"/>
    <property type="match status" value="1"/>
</dbReference>
<dbReference type="RefSeq" id="WP_184039283.1">
    <property type="nucleotide sequence ID" value="NZ_JACHHY010000013.1"/>
</dbReference>
<feature type="short sequence motif" description="Histidine triad motif" evidence="2 3">
    <location>
        <begin position="97"/>
        <end position="101"/>
    </location>
</feature>
<accession>A0A840MS28</accession>
<dbReference type="Gene3D" id="3.30.428.10">
    <property type="entry name" value="HIT-like"/>
    <property type="match status" value="1"/>
</dbReference>
<dbReference type="PRINTS" id="PR00332">
    <property type="entry name" value="HISTRIAD"/>
</dbReference>
<dbReference type="PANTHER" id="PTHR23089">
    <property type="entry name" value="HISTIDINE TRIAD HIT PROTEIN"/>
    <property type="match status" value="1"/>
</dbReference>
<comment type="caution">
    <text evidence="5">The sequence shown here is derived from an EMBL/GenBank/DDBJ whole genome shotgun (WGS) entry which is preliminary data.</text>
</comment>
<dbReference type="InterPro" id="IPR001310">
    <property type="entry name" value="Histidine_triad_HIT"/>
</dbReference>
<dbReference type="InterPro" id="IPR011146">
    <property type="entry name" value="HIT-like"/>
</dbReference>
<reference evidence="5 6" key="1">
    <citation type="submission" date="2020-08" db="EMBL/GenBank/DDBJ databases">
        <title>Genomic Encyclopedia of Type Strains, Phase IV (KMG-IV): sequencing the most valuable type-strain genomes for metagenomic binning, comparative biology and taxonomic classification.</title>
        <authorList>
            <person name="Goeker M."/>
        </authorList>
    </citation>
    <scope>NUCLEOTIDE SEQUENCE [LARGE SCALE GENOMIC DNA]</scope>
    <source>
        <strain evidence="5 6">DSM 27165</strain>
    </source>
</reference>
<feature type="domain" description="HIT" evidence="4">
    <location>
        <begin position="5"/>
        <end position="112"/>
    </location>
</feature>
<name>A0A840MS28_9PROT</name>
<dbReference type="Pfam" id="PF11969">
    <property type="entry name" value="DcpS_C"/>
    <property type="match status" value="1"/>
</dbReference>
<dbReference type="Proteomes" id="UP000575898">
    <property type="component" value="Unassembled WGS sequence"/>
</dbReference>
<sequence length="120" mass="13107">MSDCIFCKIVEGSIPARKLYEDDDVVAFHDINPVAPVHFMLIPKQHVNSLVECTDEHDAVLAKMLRLAPKLAREQGLDTGFRTAINTGRGGGQVVFHLHVHVFGGTGGKLDSALEKLHHG</sequence>
<evidence type="ECO:0000256" key="2">
    <source>
        <dbReference type="PIRSR" id="PIRSR601310-3"/>
    </source>
</evidence>
<evidence type="ECO:0000313" key="5">
    <source>
        <dbReference type="EMBL" id="MBB5019073.1"/>
    </source>
</evidence>
<evidence type="ECO:0000259" key="4">
    <source>
        <dbReference type="PROSITE" id="PS51084"/>
    </source>
</evidence>
<dbReference type="AlphaFoldDB" id="A0A840MS28"/>
<evidence type="ECO:0000313" key="6">
    <source>
        <dbReference type="Proteomes" id="UP000575898"/>
    </source>
</evidence>
<feature type="active site" description="Tele-AMP-histidine intermediate" evidence="1">
    <location>
        <position position="99"/>
    </location>
</feature>
<dbReference type="GO" id="GO:0003824">
    <property type="term" value="F:catalytic activity"/>
    <property type="evidence" value="ECO:0007669"/>
    <property type="project" value="InterPro"/>
</dbReference>
<dbReference type="PROSITE" id="PS00892">
    <property type="entry name" value="HIT_1"/>
    <property type="match status" value="1"/>
</dbReference>
<proteinExistence type="predicted"/>